<gene>
    <name evidence="2" type="ORF">QBC33DRAFT_551772</name>
</gene>
<dbReference type="AlphaFoldDB" id="A0AAJ0FGN6"/>
<feature type="transmembrane region" description="Helical" evidence="1">
    <location>
        <begin position="22"/>
        <end position="42"/>
    </location>
</feature>
<dbReference type="EMBL" id="MU839036">
    <property type="protein sequence ID" value="KAK1762538.1"/>
    <property type="molecule type" value="Genomic_DNA"/>
</dbReference>
<keyword evidence="1" id="KW-0812">Transmembrane</keyword>
<dbReference type="Proteomes" id="UP001244011">
    <property type="component" value="Unassembled WGS sequence"/>
</dbReference>
<accession>A0AAJ0FGN6</accession>
<dbReference type="RefSeq" id="XP_060278751.1">
    <property type="nucleotide sequence ID" value="XM_060429226.1"/>
</dbReference>
<keyword evidence="3" id="KW-1185">Reference proteome</keyword>
<evidence type="ECO:0000313" key="2">
    <source>
        <dbReference type="EMBL" id="KAK1762538.1"/>
    </source>
</evidence>
<protein>
    <submittedName>
        <fullName evidence="2">Uncharacterized protein</fullName>
    </submittedName>
</protein>
<organism evidence="2 3">
    <name type="scientific">Phialemonium atrogriseum</name>
    <dbReference type="NCBI Taxonomy" id="1093897"/>
    <lineage>
        <taxon>Eukaryota</taxon>
        <taxon>Fungi</taxon>
        <taxon>Dikarya</taxon>
        <taxon>Ascomycota</taxon>
        <taxon>Pezizomycotina</taxon>
        <taxon>Sordariomycetes</taxon>
        <taxon>Sordariomycetidae</taxon>
        <taxon>Cephalothecales</taxon>
        <taxon>Cephalothecaceae</taxon>
        <taxon>Phialemonium</taxon>
    </lineage>
</organism>
<evidence type="ECO:0000313" key="3">
    <source>
        <dbReference type="Proteomes" id="UP001244011"/>
    </source>
</evidence>
<name>A0AAJ0FGN6_9PEZI</name>
<keyword evidence="1" id="KW-0472">Membrane</keyword>
<evidence type="ECO:0000256" key="1">
    <source>
        <dbReference type="SAM" id="Phobius"/>
    </source>
</evidence>
<sequence>MGACHLHRVLVPDPGSIPGGRATFLLLIYLFCTVLADGSYLYHCHCYLSPSLLVSLSPSIAGSFGTTWQRISQPVASGAHRFQARDT</sequence>
<keyword evidence="1" id="KW-1133">Transmembrane helix</keyword>
<comment type="caution">
    <text evidence="2">The sequence shown here is derived from an EMBL/GenBank/DDBJ whole genome shotgun (WGS) entry which is preliminary data.</text>
</comment>
<reference evidence="2" key="1">
    <citation type="submission" date="2023-06" db="EMBL/GenBank/DDBJ databases">
        <title>Genome-scale phylogeny and comparative genomics of the fungal order Sordariales.</title>
        <authorList>
            <consortium name="Lawrence Berkeley National Laboratory"/>
            <person name="Hensen N."/>
            <person name="Bonometti L."/>
            <person name="Westerberg I."/>
            <person name="Brannstrom I.O."/>
            <person name="Guillou S."/>
            <person name="Cros-Aarteil S."/>
            <person name="Calhoun S."/>
            <person name="Haridas S."/>
            <person name="Kuo A."/>
            <person name="Mondo S."/>
            <person name="Pangilinan J."/>
            <person name="Riley R."/>
            <person name="Labutti K."/>
            <person name="Andreopoulos B."/>
            <person name="Lipzen A."/>
            <person name="Chen C."/>
            <person name="Yanf M."/>
            <person name="Daum C."/>
            <person name="Ng V."/>
            <person name="Clum A."/>
            <person name="Steindorff A."/>
            <person name="Ohm R."/>
            <person name="Martin F."/>
            <person name="Silar P."/>
            <person name="Natvig D."/>
            <person name="Lalanne C."/>
            <person name="Gautier V."/>
            <person name="Ament-Velasquez S.L."/>
            <person name="Kruys A."/>
            <person name="Hutchinson M.I."/>
            <person name="Powell A.J."/>
            <person name="Barry K."/>
            <person name="Miller A.N."/>
            <person name="Grigoriev I.V."/>
            <person name="Debuchy R."/>
            <person name="Gladieux P."/>
            <person name="Thoren M.H."/>
            <person name="Johannesson H."/>
        </authorList>
    </citation>
    <scope>NUCLEOTIDE SEQUENCE</scope>
    <source>
        <strain evidence="2">8032-3</strain>
    </source>
</reference>
<dbReference type="GeneID" id="85312413"/>
<proteinExistence type="predicted"/>